<dbReference type="GO" id="GO:0006397">
    <property type="term" value="P:mRNA processing"/>
    <property type="evidence" value="ECO:0007669"/>
    <property type="project" value="InterPro"/>
</dbReference>
<gene>
    <name evidence="2" type="ORF">SAMN05444392_11210</name>
</gene>
<accession>A0A1M5A4H1</accession>
<evidence type="ECO:0000313" key="3">
    <source>
        <dbReference type="Proteomes" id="UP000184476"/>
    </source>
</evidence>
<feature type="domain" description="Domain X" evidence="1">
    <location>
        <begin position="55"/>
        <end position="139"/>
    </location>
</feature>
<evidence type="ECO:0000313" key="2">
    <source>
        <dbReference type="EMBL" id="SHF25210.1"/>
    </source>
</evidence>
<dbReference type="Pfam" id="PF01348">
    <property type="entry name" value="Intron_maturas2"/>
    <property type="match status" value="1"/>
</dbReference>
<dbReference type="GO" id="GO:0005737">
    <property type="term" value="C:cytoplasm"/>
    <property type="evidence" value="ECO:0007669"/>
    <property type="project" value="UniProtKB-ARBA"/>
</dbReference>
<dbReference type="EMBL" id="FQVL01000012">
    <property type="protein sequence ID" value="SHF25210.1"/>
    <property type="molecule type" value="Genomic_DNA"/>
</dbReference>
<name>A0A1M5A4H1_9BACL</name>
<organism evidence="2 3">
    <name type="scientific">Seinonella peptonophila</name>
    <dbReference type="NCBI Taxonomy" id="112248"/>
    <lineage>
        <taxon>Bacteria</taxon>
        <taxon>Bacillati</taxon>
        <taxon>Bacillota</taxon>
        <taxon>Bacilli</taxon>
        <taxon>Bacillales</taxon>
        <taxon>Thermoactinomycetaceae</taxon>
        <taxon>Seinonella</taxon>
    </lineage>
</organism>
<dbReference type="Proteomes" id="UP000184476">
    <property type="component" value="Unassembled WGS sequence"/>
</dbReference>
<reference evidence="2 3" key="1">
    <citation type="submission" date="2016-11" db="EMBL/GenBank/DDBJ databases">
        <authorList>
            <person name="Jaros S."/>
            <person name="Januszkiewicz K."/>
            <person name="Wedrychowicz H."/>
        </authorList>
    </citation>
    <scope>NUCLEOTIDE SEQUENCE [LARGE SCALE GENOMIC DNA]</scope>
    <source>
        <strain evidence="2 3">DSM 44666</strain>
    </source>
</reference>
<keyword evidence="3" id="KW-1185">Reference proteome</keyword>
<sequence>MGWADGTAPSLELHEAEMNGVRELPKNPTLLSVWSLKINSSSVFTNTQCTITKAIVRKGAHSQILHKQPQSRRDWTVQDTRDIIRRFRSINLGILNYYRFSDNFNELSRTRYHLQFSLAKTLAHKSSIRKIFKRMGKTFPIRLKEQMKRHIWSLSNSITTGQESPMAFQMKKDDPEIL</sequence>
<dbReference type="InterPro" id="IPR024937">
    <property type="entry name" value="Domain_X"/>
</dbReference>
<evidence type="ECO:0000259" key="1">
    <source>
        <dbReference type="Pfam" id="PF01348"/>
    </source>
</evidence>
<dbReference type="AlphaFoldDB" id="A0A1M5A4H1"/>
<protein>
    <submittedName>
        <fullName evidence="2">Type II intron maturase</fullName>
    </submittedName>
</protein>
<dbReference type="OrthoDB" id="1444445at1239"/>
<proteinExistence type="predicted"/>